<keyword evidence="3" id="KW-1185">Reference proteome</keyword>
<accession>A0A8I7B5Y1</accession>
<dbReference type="Gramene" id="HORVU.MOREX.r2.2HG0127390.1">
    <property type="protein sequence ID" value="HORVU.MOREX.r2.2HG0127390.1.CDS.1"/>
    <property type="gene ID" value="HORVU.MOREX.r2.2HG0127390"/>
</dbReference>
<evidence type="ECO:0000313" key="3">
    <source>
        <dbReference type="Proteomes" id="UP000011116"/>
    </source>
</evidence>
<organism evidence="2 3">
    <name type="scientific">Hordeum vulgare subsp. vulgare</name>
    <name type="common">Domesticated barley</name>
    <dbReference type="NCBI Taxonomy" id="112509"/>
    <lineage>
        <taxon>Eukaryota</taxon>
        <taxon>Viridiplantae</taxon>
        <taxon>Streptophyta</taxon>
        <taxon>Embryophyta</taxon>
        <taxon>Tracheophyta</taxon>
        <taxon>Spermatophyta</taxon>
        <taxon>Magnoliopsida</taxon>
        <taxon>Liliopsida</taxon>
        <taxon>Poales</taxon>
        <taxon>Poaceae</taxon>
        <taxon>BOP clade</taxon>
        <taxon>Pooideae</taxon>
        <taxon>Triticodae</taxon>
        <taxon>Triticeae</taxon>
        <taxon>Hordeinae</taxon>
        <taxon>Hordeum</taxon>
    </lineage>
</organism>
<proteinExistence type="predicted"/>
<sequence length="329" mass="37488">MVVHSTPGMVQEAALLESNATVAWLEREMRTSPEEIAVALVKDIGCLRPDIDIICHFPKAFLIRFFHRHHCADVASRPAVPFRETRIQLRTWRIESHAEHIDMSHHVRMCLEGLPLQAWDAHVVASTIGANCSLDYIEPVSCLKMDTEVLALWACATCPEKIPRVNWITLPAREDSETVYGWHGVQNRVLLHLSNHEKKVDECTVSEGFTWRRNIIDGEAVARDRRERITSLAPCQDRHDSDDGDDHHRGGGRRDRDNTANRSGPGTRIRCNLSRNHHDDQRRHDRYHGDRDRREDRGTHHHVVVVVPARVLQGSGSTSSLVARCLENV</sequence>
<dbReference type="InterPro" id="IPR053253">
    <property type="entry name" value="Sex_diff_modulator"/>
</dbReference>
<reference evidence="3" key="1">
    <citation type="journal article" date="2012" name="Nature">
        <title>A physical, genetic and functional sequence assembly of the barley genome.</title>
        <authorList>
            <consortium name="The International Barley Genome Sequencing Consortium"/>
            <person name="Mayer K.F."/>
            <person name="Waugh R."/>
            <person name="Brown J.W."/>
            <person name="Schulman A."/>
            <person name="Langridge P."/>
            <person name="Platzer M."/>
            <person name="Fincher G.B."/>
            <person name="Muehlbauer G.J."/>
            <person name="Sato K."/>
            <person name="Close T.J."/>
            <person name="Wise R.P."/>
            <person name="Stein N."/>
        </authorList>
    </citation>
    <scope>NUCLEOTIDE SEQUENCE [LARGE SCALE GENOMIC DNA]</scope>
    <source>
        <strain evidence="3">cv. Morex</strain>
    </source>
</reference>
<dbReference type="PANTHER" id="PTHR33087:SF46">
    <property type="entry name" value="OS07G0539200 PROTEIN"/>
    <property type="match status" value="1"/>
</dbReference>
<evidence type="ECO:0000313" key="2">
    <source>
        <dbReference type="EnsemblPlants" id="HORVU.MOREX.r3.2HG0154610.1.CDS1"/>
    </source>
</evidence>
<evidence type="ECO:0008006" key="4">
    <source>
        <dbReference type="Google" id="ProtNLM"/>
    </source>
</evidence>
<name>A0A8I7B5Y1_HORVV</name>
<feature type="compositionally biased region" description="Basic and acidic residues" evidence="1">
    <location>
        <begin position="276"/>
        <end position="298"/>
    </location>
</feature>
<reference evidence="2" key="2">
    <citation type="submission" date="2020-10" db="EMBL/GenBank/DDBJ databases">
        <authorList>
            <person name="Scholz U."/>
            <person name="Mascher M."/>
            <person name="Fiebig A."/>
        </authorList>
    </citation>
    <scope>NUCLEOTIDE SEQUENCE [LARGE SCALE GENOMIC DNA]</scope>
    <source>
        <strain evidence="2">cv. Morex</strain>
    </source>
</reference>
<dbReference type="EnsemblPlants" id="HORVU.MOREX.r3.2HG0154610.1">
    <property type="protein sequence ID" value="HORVU.MOREX.r3.2HG0154610.1.CDS1"/>
    <property type="gene ID" value="HORVU.MOREX.r3.2HG0154610"/>
</dbReference>
<reference evidence="2" key="3">
    <citation type="submission" date="2022-01" db="UniProtKB">
        <authorList>
            <consortium name="EnsemblPlants"/>
        </authorList>
    </citation>
    <scope>IDENTIFICATION</scope>
    <source>
        <strain evidence="2">subsp. vulgare</strain>
    </source>
</reference>
<dbReference type="Gramene" id="HORVU.MOREX.r3.2HG0154610.1">
    <property type="protein sequence ID" value="HORVU.MOREX.r3.2HG0154610.1.CDS1"/>
    <property type="gene ID" value="HORVU.MOREX.r3.2HG0154610"/>
</dbReference>
<dbReference type="PANTHER" id="PTHR33087">
    <property type="entry name" value="OS07G0539200 PROTEIN"/>
    <property type="match status" value="1"/>
</dbReference>
<feature type="region of interest" description="Disordered" evidence="1">
    <location>
        <begin position="231"/>
        <end position="301"/>
    </location>
</feature>
<feature type="compositionally biased region" description="Basic and acidic residues" evidence="1">
    <location>
        <begin position="236"/>
        <end position="259"/>
    </location>
</feature>
<evidence type="ECO:0000256" key="1">
    <source>
        <dbReference type="SAM" id="MobiDB-lite"/>
    </source>
</evidence>
<protein>
    <recommendedName>
        <fullName evidence="4">DUF4283 domain-containing protein</fullName>
    </recommendedName>
</protein>
<dbReference type="AlphaFoldDB" id="A0A8I7B5Y1"/>
<dbReference type="Proteomes" id="UP000011116">
    <property type="component" value="Chromosome 2H"/>
</dbReference>